<dbReference type="PANTHER" id="PTHR43245">
    <property type="entry name" value="BIFUNCTIONAL POLYMYXIN RESISTANCE PROTEIN ARNA"/>
    <property type="match status" value="1"/>
</dbReference>
<organism evidence="2">
    <name type="scientific">Pseudomonas sp. MYb327</name>
    <dbReference type="NCBI Taxonomy" id="2745230"/>
    <lineage>
        <taxon>Bacteria</taxon>
        <taxon>Pseudomonadati</taxon>
        <taxon>Pseudomonadota</taxon>
        <taxon>Gammaproteobacteria</taxon>
        <taxon>Pseudomonadales</taxon>
        <taxon>Pseudomonadaceae</taxon>
        <taxon>Pseudomonas</taxon>
    </lineage>
</organism>
<feature type="domain" description="NAD-dependent epimerase/dehydratase" evidence="1">
    <location>
        <begin position="6"/>
        <end position="228"/>
    </location>
</feature>
<sequence length="324" mass="35678">MSVTSILVTGASGFIGTSLVRHLSQSQHYALTAAARSRIPLPSGVRLAPIEGIDGTTDWTCALAQAQVVVHLAARVHVMAEESDDPLREYRLVNVEGTLNLARQASRSGVKRFIFISSIKVNGEKTLPGQIFRANDTPAPLDPYGVSKLEAEQGLLELAKNSTMEIVIIRPVLIYGPGVKANFLNMMRWIRAGYPLPLGAVKNKRSLVAMDNLVDFIETCITHPNAANQTFLVSDGEDLSIAELLEKLGNSLDRPARLIPIPLWVLWSGAVIFRKKNIAQRLFESLRVDIDKNNRVLGWQPPVNVTTALEATAKNFLRDNRNRD</sequence>
<dbReference type="SUPFAM" id="SSF51735">
    <property type="entry name" value="NAD(P)-binding Rossmann-fold domains"/>
    <property type="match status" value="1"/>
</dbReference>
<dbReference type="Pfam" id="PF01370">
    <property type="entry name" value="Epimerase"/>
    <property type="match status" value="1"/>
</dbReference>
<dbReference type="EMBL" id="CP159258">
    <property type="protein sequence ID" value="XCG72234.1"/>
    <property type="molecule type" value="Genomic_DNA"/>
</dbReference>
<evidence type="ECO:0000313" key="2">
    <source>
        <dbReference type="EMBL" id="XCG72234.1"/>
    </source>
</evidence>
<dbReference type="RefSeq" id="WP_339552710.1">
    <property type="nucleotide sequence ID" value="NZ_CP159258.1"/>
</dbReference>
<dbReference type="AlphaFoldDB" id="A0AAU8DYV5"/>
<accession>A0AAU8DYV5</accession>
<dbReference type="InterPro" id="IPR050177">
    <property type="entry name" value="Lipid_A_modif_metabolic_enz"/>
</dbReference>
<dbReference type="InterPro" id="IPR001509">
    <property type="entry name" value="Epimerase_deHydtase"/>
</dbReference>
<dbReference type="Gene3D" id="3.40.50.720">
    <property type="entry name" value="NAD(P)-binding Rossmann-like Domain"/>
    <property type="match status" value="1"/>
</dbReference>
<dbReference type="PANTHER" id="PTHR43245:SF58">
    <property type="entry name" value="BLL5923 PROTEIN"/>
    <property type="match status" value="1"/>
</dbReference>
<name>A0AAU8DYV5_9PSED</name>
<protein>
    <submittedName>
        <fullName evidence="2">SDR family oxidoreductase</fullName>
    </submittedName>
</protein>
<gene>
    <name evidence="2" type="ORF">ABVN21_15835</name>
</gene>
<reference evidence="2" key="1">
    <citation type="submission" date="2024-06" db="EMBL/GenBank/DDBJ databases">
        <title>The Caenorhabditis elegans bacterial microbiome influences microsporidia infection through nutrient limitation and inhibiting parasite invasion.</title>
        <authorList>
            <person name="Tamim El Jarkass H."/>
            <person name="Castelblanco S."/>
            <person name="Kaur M."/>
            <person name="Wan Y.C."/>
            <person name="Ellis A.E."/>
            <person name="Sheldon R.D."/>
            <person name="Lien E.C."/>
            <person name="Burton N.O."/>
            <person name="Wright G.D."/>
            <person name="Reinke A.W."/>
        </authorList>
    </citation>
    <scope>NUCLEOTIDE SEQUENCE</scope>
    <source>
        <strain evidence="2">MYb327</strain>
    </source>
</reference>
<proteinExistence type="predicted"/>
<dbReference type="InterPro" id="IPR036291">
    <property type="entry name" value="NAD(P)-bd_dom_sf"/>
</dbReference>
<evidence type="ECO:0000259" key="1">
    <source>
        <dbReference type="Pfam" id="PF01370"/>
    </source>
</evidence>
<dbReference type="CDD" id="cd05232">
    <property type="entry name" value="UDP_G4E_4_SDR_e"/>
    <property type="match status" value="1"/>
</dbReference>